<evidence type="ECO:0000313" key="3">
    <source>
        <dbReference type="Proteomes" id="UP000249324"/>
    </source>
</evidence>
<protein>
    <recommendedName>
        <fullName evidence="4">Antitoxin</fullName>
    </recommendedName>
</protein>
<evidence type="ECO:0000256" key="1">
    <source>
        <dbReference type="SAM" id="MobiDB-lite"/>
    </source>
</evidence>
<name>A0ABD6FB92_9PSEU</name>
<reference evidence="2 3" key="1">
    <citation type="journal article" date="2021" name="BMC Genomics">
        <title>Genome-resolved metagenome and metatranscriptome analyses of thermophilic composting reveal key bacterial players and their metabolic interactions.</title>
        <authorList>
            <person name="Braga L.P.P."/>
            <person name="Pereira R.V."/>
            <person name="Martins L.F."/>
            <person name="Moura L.M.S."/>
            <person name="Sanchez F.B."/>
            <person name="Patane J.S.L."/>
            <person name="da Silva A.M."/>
            <person name="Setubal J.C."/>
        </authorList>
    </citation>
    <scope>NUCLEOTIDE SEQUENCE [LARGE SCALE GENOMIC DNA]</scope>
    <source>
        <strain evidence="2">ZC4RG45</strain>
    </source>
</reference>
<accession>A0ABD6FB92</accession>
<dbReference type="EMBL" id="QGUI02000023">
    <property type="protein sequence ID" value="MFO7191303.1"/>
    <property type="molecule type" value="Genomic_DNA"/>
</dbReference>
<proteinExistence type="predicted"/>
<evidence type="ECO:0000313" key="2">
    <source>
        <dbReference type="EMBL" id="MFO7191303.1"/>
    </source>
</evidence>
<sequence>MGKHGKDKIEADGQGTYDPDKTKPVEEAGGGRHDKDDRGGR</sequence>
<comment type="caution">
    <text evidence="2">The sequence shown here is derived from an EMBL/GenBank/DDBJ whole genome shotgun (WGS) entry which is preliminary data.</text>
</comment>
<gene>
    <name evidence="2" type="ORF">DIU77_003560</name>
</gene>
<dbReference type="AlphaFoldDB" id="A0ABD6FB92"/>
<feature type="compositionally biased region" description="Basic and acidic residues" evidence="1">
    <location>
        <begin position="18"/>
        <end position="41"/>
    </location>
</feature>
<dbReference type="Proteomes" id="UP000249324">
    <property type="component" value="Unassembled WGS sequence"/>
</dbReference>
<evidence type="ECO:0008006" key="4">
    <source>
        <dbReference type="Google" id="ProtNLM"/>
    </source>
</evidence>
<feature type="region of interest" description="Disordered" evidence="1">
    <location>
        <begin position="1"/>
        <end position="41"/>
    </location>
</feature>
<organism evidence="2 3">
    <name type="scientific">Thermocrispum agreste</name>
    <dbReference type="NCBI Taxonomy" id="37925"/>
    <lineage>
        <taxon>Bacteria</taxon>
        <taxon>Bacillati</taxon>
        <taxon>Actinomycetota</taxon>
        <taxon>Actinomycetes</taxon>
        <taxon>Pseudonocardiales</taxon>
        <taxon>Pseudonocardiaceae</taxon>
        <taxon>Thermocrispum</taxon>
    </lineage>
</organism>